<gene>
    <name evidence="20" type="ORF">SAMN04488134_101364</name>
</gene>
<accession>A0A1H8HK33</accession>
<keyword evidence="8 20" id="KW-0418">Kinase</keyword>
<evidence type="ECO:0000256" key="10">
    <source>
        <dbReference type="ARBA" id="ARBA00022989"/>
    </source>
</evidence>
<keyword evidence="6 19" id="KW-0812">Transmembrane</keyword>
<feature type="binding site" evidence="17">
    <location>
        <position position="17"/>
    </location>
    <ligand>
        <name>ATP</name>
        <dbReference type="ChEBI" id="CHEBI:30616"/>
    </ligand>
</feature>
<evidence type="ECO:0000256" key="2">
    <source>
        <dbReference type="ARBA" id="ARBA00005967"/>
    </source>
</evidence>
<keyword evidence="5" id="KW-0808">Transferase</keyword>
<keyword evidence="21" id="KW-1185">Reference proteome</keyword>
<evidence type="ECO:0000256" key="4">
    <source>
        <dbReference type="ARBA" id="ARBA00022516"/>
    </source>
</evidence>
<evidence type="ECO:0000256" key="11">
    <source>
        <dbReference type="ARBA" id="ARBA00023098"/>
    </source>
</evidence>
<dbReference type="GO" id="GO:0005886">
    <property type="term" value="C:plasma membrane"/>
    <property type="evidence" value="ECO:0007669"/>
    <property type="project" value="UniProtKB-SubCell"/>
</dbReference>
<keyword evidence="11" id="KW-0443">Lipid metabolism</keyword>
<dbReference type="Pfam" id="PF01219">
    <property type="entry name" value="DAGK_prokar"/>
    <property type="match status" value="1"/>
</dbReference>
<evidence type="ECO:0000256" key="14">
    <source>
        <dbReference type="ARBA" id="ARBA00023264"/>
    </source>
</evidence>
<comment type="similarity">
    <text evidence="2">Belongs to the bacterial diacylglycerol kinase family.</text>
</comment>
<proteinExistence type="inferred from homology"/>
<evidence type="ECO:0000256" key="7">
    <source>
        <dbReference type="ARBA" id="ARBA00022741"/>
    </source>
</evidence>
<evidence type="ECO:0000256" key="9">
    <source>
        <dbReference type="ARBA" id="ARBA00022840"/>
    </source>
</evidence>
<dbReference type="CDD" id="cd14265">
    <property type="entry name" value="UDPK_IM_like"/>
    <property type="match status" value="1"/>
</dbReference>
<evidence type="ECO:0000256" key="6">
    <source>
        <dbReference type="ARBA" id="ARBA00022692"/>
    </source>
</evidence>
<organism evidence="20 21">
    <name type="scientific">Amphibacillus marinus</name>
    <dbReference type="NCBI Taxonomy" id="872970"/>
    <lineage>
        <taxon>Bacteria</taxon>
        <taxon>Bacillati</taxon>
        <taxon>Bacillota</taxon>
        <taxon>Bacilli</taxon>
        <taxon>Bacillales</taxon>
        <taxon>Bacillaceae</taxon>
        <taxon>Amphibacillus</taxon>
    </lineage>
</organism>
<feature type="binding site" evidence="18">
    <location>
        <position position="77"/>
    </location>
    <ligand>
        <name>a divalent metal cation</name>
        <dbReference type="ChEBI" id="CHEBI:60240"/>
    </ligand>
</feature>
<dbReference type="PANTHER" id="PTHR34299:SF1">
    <property type="entry name" value="DIACYLGLYCEROL KINASE"/>
    <property type="match status" value="1"/>
</dbReference>
<dbReference type="STRING" id="872970.SAMN04488134_101364"/>
<keyword evidence="7 17" id="KW-0547">Nucleotide-binding</keyword>
<dbReference type="PANTHER" id="PTHR34299">
    <property type="entry name" value="DIACYLGLYCEROL KINASE"/>
    <property type="match status" value="1"/>
</dbReference>
<keyword evidence="3" id="KW-1003">Cell membrane</keyword>
<dbReference type="Gene3D" id="1.10.287.3610">
    <property type="match status" value="1"/>
</dbReference>
<evidence type="ECO:0000256" key="16">
    <source>
        <dbReference type="PIRSR" id="PIRSR600829-2"/>
    </source>
</evidence>
<feature type="binding site" evidence="18">
    <location>
        <position position="29"/>
    </location>
    <ligand>
        <name>a divalent metal cation</name>
        <dbReference type="ChEBI" id="CHEBI:60240"/>
    </ligand>
</feature>
<evidence type="ECO:0000256" key="19">
    <source>
        <dbReference type="SAM" id="Phobius"/>
    </source>
</evidence>
<keyword evidence="18" id="KW-0479">Metal-binding</keyword>
<comment type="subcellular location">
    <subcellularLocation>
        <location evidence="1">Cell membrane</location>
        <topology evidence="1">Multi-pass membrane protein</topology>
    </subcellularLocation>
</comment>
<reference evidence="20 21" key="1">
    <citation type="submission" date="2016-10" db="EMBL/GenBank/DDBJ databases">
        <authorList>
            <person name="de Groot N.N."/>
        </authorList>
    </citation>
    <scope>NUCLEOTIDE SEQUENCE [LARGE SCALE GENOMIC DNA]</scope>
    <source>
        <strain evidence="20 21">CGMCC 1.10434</strain>
    </source>
</reference>
<keyword evidence="12 19" id="KW-0472">Membrane</keyword>
<dbReference type="GO" id="GO:0046872">
    <property type="term" value="F:metal ion binding"/>
    <property type="evidence" value="ECO:0007669"/>
    <property type="project" value="UniProtKB-KW"/>
</dbReference>
<evidence type="ECO:0000256" key="12">
    <source>
        <dbReference type="ARBA" id="ARBA00023136"/>
    </source>
</evidence>
<evidence type="ECO:0000256" key="15">
    <source>
        <dbReference type="PIRSR" id="PIRSR600829-1"/>
    </source>
</evidence>
<keyword evidence="14" id="KW-1208">Phospholipid metabolism</keyword>
<dbReference type="GO" id="GO:0008654">
    <property type="term" value="P:phospholipid biosynthetic process"/>
    <property type="evidence" value="ECO:0007669"/>
    <property type="project" value="UniProtKB-KW"/>
</dbReference>
<dbReference type="EMBL" id="FODJ01000001">
    <property type="protein sequence ID" value="SEN56317.1"/>
    <property type="molecule type" value="Genomic_DNA"/>
</dbReference>
<keyword evidence="4" id="KW-0444">Lipid biosynthesis</keyword>
<feature type="binding site" evidence="16">
    <location>
        <position position="70"/>
    </location>
    <ligand>
        <name>substrate</name>
    </ligand>
</feature>
<feature type="transmembrane region" description="Helical" evidence="19">
    <location>
        <begin position="101"/>
        <end position="126"/>
    </location>
</feature>
<dbReference type="AlphaFoldDB" id="A0A1H8HK33"/>
<dbReference type="GO" id="GO:0005524">
    <property type="term" value="F:ATP binding"/>
    <property type="evidence" value="ECO:0007669"/>
    <property type="project" value="UniProtKB-KW"/>
</dbReference>
<keyword evidence="13" id="KW-0594">Phospholipid biosynthesis</keyword>
<evidence type="ECO:0000256" key="18">
    <source>
        <dbReference type="PIRSR" id="PIRSR600829-4"/>
    </source>
</evidence>
<feature type="binding site" evidence="17">
    <location>
        <position position="29"/>
    </location>
    <ligand>
        <name>ATP</name>
        <dbReference type="ChEBI" id="CHEBI:30616"/>
    </ligand>
</feature>
<evidence type="ECO:0000256" key="17">
    <source>
        <dbReference type="PIRSR" id="PIRSR600829-3"/>
    </source>
</evidence>
<feature type="active site" description="Proton acceptor" evidence="15">
    <location>
        <position position="70"/>
    </location>
</feature>
<keyword evidence="10 19" id="KW-1133">Transmembrane helix</keyword>
<dbReference type="GO" id="GO:0016301">
    <property type="term" value="F:kinase activity"/>
    <property type="evidence" value="ECO:0007669"/>
    <property type="project" value="UniProtKB-KW"/>
</dbReference>
<dbReference type="InterPro" id="IPR000829">
    <property type="entry name" value="DAGK"/>
</dbReference>
<feature type="transmembrane region" description="Helical" evidence="19">
    <location>
        <begin position="34"/>
        <end position="54"/>
    </location>
</feature>
<evidence type="ECO:0000256" key="8">
    <source>
        <dbReference type="ARBA" id="ARBA00022777"/>
    </source>
</evidence>
<evidence type="ECO:0000256" key="13">
    <source>
        <dbReference type="ARBA" id="ARBA00023209"/>
    </source>
</evidence>
<feature type="binding site" evidence="17">
    <location>
        <begin position="86"/>
        <end position="88"/>
    </location>
    <ligand>
        <name>ATP</name>
        <dbReference type="ChEBI" id="CHEBI:30616"/>
    </ligand>
</feature>
<dbReference type="OrthoDB" id="9789934at2"/>
<dbReference type="Proteomes" id="UP000199300">
    <property type="component" value="Unassembled WGS sequence"/>
</dbReference>
<dbReference type="RefSeq" id="WP_091494121.1">
    <property type="nucleotide sequence ID" value="NZ_FODJ01000001.1"/>
</dbReference>
<evidence type="ECO:0000313" key="21">
    <source>
        <dbReference type="Proteomes" id="UP000199300"/>
    </source>
</evidence>
<evidence type="ECO:0000313" key="20">
    <source>
        <dbReference type="EMBL" id="SEN56317.1"/>
    </source>
</evidence>
<name>A0A1H8HK33_9BACI</name>
<evidence type="ECO:0000256" key="5">
    <source>
        <dbReference type="ARBA" id="ARBA00022679"/>
    </source>
</evidence>
<evidence type="ECO:0000256" key="1">
    <source>
        <dbReference type="ARBA" id="ARBA00004651"/>
    </source>
</evidence>
<dbReference type="InterPro" id="IPR033717">
    <property type="entry name" value="UDPK"/>
</dbReference>
<evidence type="ECO:0000256" key="3">
    <source>
        <dbReference type="ARBA" id="ARBA00022475"/>
    </source>
</evidence>
<sequence length="127" mass="14075">MASDYQEIKKKRVGICYAWNGLKYALKNEINMRVHLMMTLLVIMLGIFLSVSFIEWVLLLLTIGLVLTAELFNTAVELLLDYLAPERHPIAGIIKDLTAGGVLVASMMAAAIGLIIFLPKLIAVIFL</sequence>
<feature type="binding site" evidence="17">
    <location>
        <begin position="95"/>
        <end position="96"/>
    </location>
    <ligand>
        <name>ATP</name>
        <dbReference type="ChEBI" id="CHEBI:30616"/>
    </ligand>
</feature>
<feature type="binding site" evidence="17">
    <location>
        <position position="77"/>
    </location>
    <ligand>
        <name>ATP</name>
        <dbReference type="ChEBI" id="CHEBI:30616"/>
    </ligand>
</feature>
<protein>
    <submittedName>
        <fullName evidence="20">Diacylglycerol kinase (ATP)</fullName>
    </submittedName>
</protein>
<dbReference type="InterPro" id="IPR036945">
    <property type="entry name" value="DAGK_sf"/>
</dbReference>
<comment type="cofactor">
    <cofactor evidence="18">
        <name>Mg(2+)</name>
        <dbReference type="ChEBI" id="CHEBI:18420"/>
    </cofactor>
    <text evidence="18">Mn(2+), Zn(2+), Cd(2+) and Co(2+) support activity to lesser extents.</text>
</comment>
<keyword evidence="9 17" id="KW-0067">ATP-binding</keyword>
<keyword evidence="18" id="KW-0460">Magnesium</keyword>